<gene>
    <name evidence="5" type="ORF">GCM10023081_15290</name>
</gene>
<dbReference type="InterPro" id="IPR003439">
    <property type="entry name" value="ABC_transporter-like_ATP-bd"/>
</dbReference>
<evidence type="ECO:0000313" key="6">
    <source>
        <dbReference type="Proteomes" id="UP001500752"/>
    </source>
</evidence>
<dbReference type="PROSITE" id="PS00211">
    <property type="entry name" value="ABC_TRANSPORTER_1"/>
    <property type="match status" value="1"/>
</dbReference>
<feature type="domain" description="ABC transporter" evidence="4">
    <location>
        <begin position="35"/>
        <end position="268"/>
    </location>
</feature>
<evidence type="ECO:0000259" key="4">
    <source>
        <dbReference type="PROSITE" id="PS50893"/>
    </source>
</evidence>
<keyword evidence="1" id="KW-0813">Transport</keyword>
<dbReference type="Proteomes" id="UP001500752">
    <property type="component" value="Unassembled WGS sequence"/>
</dbReference>
<dbReference type="PANTHER" id="PTHR42788">
    <property type="entry name" value="TAURINE IMPORT ATP-BINDING PROTEIN-RELATED"/>
    <property type="match status" value="1"/>
</dbReference>
<keyword evidence="6" id="KW-1185">Reference proteome</keyword>
<evidence type="ECO:0000256" key="2">
    <source>
        <dbReference type="ARBA" id="ARBA00022741"/>
    </source>
</evidence>
<protein>
    <submittedName>
        <fullName evidence="5">ABC transporter ATP-binding protein</fullName>
    </submittedName>
</protein>
<comment type="caution">
    <text evidence="5">The sequence shown here is derived from an EMBL/GenBank/DDBJ whole genome shotgun (WGS) entry which is preliminary data.</text>
</comment>
<accession>A0ABP7C5E3</accession>
<dbReference type="InterPro" id="IPR050166">
    <property type="entry name" value="ABC_transporter_ATP-bind"/>
</dbReference>
<evidence type="ECO:0000256" key="1">
    <source>
        <dbReference type="ARBA" id="ARBA00022448"/>
    </source>
</evidence>
<keyword evidence="3 5" id="KW-0067">ATP-binding</keyword>
<dbReference type="Gene3D" id="3.40.50.300">
    <property type="entry name" value="P-loop containing nucleotide triphosphate hydrolases"/>
    <property type="match status" value="1"/>
</dbReference>
<dbReference type="SMART" id="SM00382">
    <property type="entry name" value="AAA"/>
    <property type="match status" value="1"/>
</dbReference>
<evidence type="ECO:0000256" key="3">
    <source>
        <dbReference type="ARBA" id="ARBA00022840"/>
    </source>
</evidence>
<dbReference type="CDD" id="cd03293">
    <property type="entry name" value="ABC_NrtD_SsuB_transporters"/>
    <property type="match status" value="1"/>
</dbReference>
<keyword evidence="2" id="KW-0547">Nucleotide-binding</keyword>
<evidence type="ECO:0000313" key="5">
    <source>
        <dbReference type="EMBL" id="GAA3677978.1"/>
    </source>
</evidence>
<organism evidence="5 6">
    <name type="scientific">Arthrobacter ginkgonis</name>
    <dbReference type="NCBI Taxonomy" id="1630594"/>
    <lineage>
        <taxon>Bacteria</taxon>
        <taxon>Bacillati</taxon>
        <taxon>Actinomycetota</taxon>
        <taxon>Actinomycetes</taxon>
        <taxon>Micrococcales</taxon>
        <taxon>Micrococcaceae</taxon>
        <taxon>Arthrobacter</taxon>
    </lineage>
</organism>
<dbReference type="InterPro" id="IPR027417">
    <property type="entry name" value="P-loop_NTPase"/>
</dbReference>
<proteinExistence type="predicted"/>
<dbReference type="EMBL" id="BAABEO010000009">
    <property type="protein sequence ID" value="GAA3677978.1"/>
    <property type="molecule type" value="Genomic_DNA"/>
</dbReference>
<dbReference type="Pfam" id="PF00005">
    <property type="entry name" value="ABC_tran"/>
    <property type="match status" value="1"/>
</dbReference>
<reference evidence="6" key="1">
    <citation type="journal article" date="2019" name="Int. J. Syst. Evol. Microbiol.">
        <title>The Global Catalogue of Microorganisms (GCM) 10K type strain sequencing project: providing services to taxonomists for standard genome sequencing and annotation.</title>
        <authorList>
            <consortium name="The Broad Institute Genomics Platform"/>
            <consortium name="The Broad Institute Genome Sequencing Center for Infectious Disease"/>
            <person name="Wu L."/>
            <person name="Ma J."/>
        </authorList>
    </citation>
    <scope>NUCLEOTIDE SEQUENCE [LARGE SCALE GENOMIC DNA]</scope>
    <source>
        <strain evidence="6">JCM 30742</strain>
    </source>
</reference>
<dbReference type="InterPro" id="IPR003593">
    <property type="entry name" value="AAA+_ATPase"/>
</dbReference>
<dbReference type="PANTHER" id="PTHR42788:SF13">
    <property type="entry name" value="ALIPHATIC SULFONATES IMPORT ATP-BINDING PROTEIN SSUB"/>
    <property type="match status" value="1"/>
</dbReference>
<dbReference type="SUPFAM" id="SSF52540">
    <property type="entry name" value="P-loop containing nucleoside triphosphate hydrolases"/>
    <property type="match status" value="1"/>
</dbReference>
<dbReference type="PROSITE" id="PS50893">
    <property type="entry name" value="ABC_TRANSPORTER_2"/>
    <property type="match status" value="1"/>
</dbReference>
<dbReference type="GO" id="GO:0005524">
    <property type="term" value="F:ATP binding"/>
    <property type="evidence" value="ECO:0007669"/>
    <property type="project" value="UniProtKB-KW"/>
</dbReference>
<name>A0ABP7C5E3_9MICC</name>
<dbReference type="InterPro" id="IPR017871">
    <property type="entry name" value="ABC_transporter-like_CS"/>
</dbReference>
<sequence length="286" mass="31336">MNHVLAPHRHPGMENPMELQNNPATLDAPAAQSRLEVSGLSKTYGSGPNAKCVIEDLTFTVNKREVVCIVGPSGVGKTTLLKCLAGLQPATSGTAAIDGRTIDGPPPEMALVFQDYSRSLMPWLTVRKNVRLPLRHLRLPAQEMNERIDTALAAVGLSHAASQYPWQLSGGMQQRVAIARALAYRPEILIMDEPFASVDAQTRFELEDLCLKIRDDFGMTILVVTHDIDEAVYLSDRVVVLGAKPARVLDVVDIELPAPRDQISTRSLPEFAEQRTSVLSMIRKPA</sequence>